<sequence length="137" mass="15155">MLCDDAYHPSQSNNNDYVGTGLNFYDIHVYSDNGADLIPASDLGLDGPGILGEFREITSPSKFPRNCSELRMEWGILLDAEKPAPHHCPKCGSILPRSAECVFAIQLRRAARGGVHHLPEFQRLGHCFDALKCGRFV</sequence>
<gene>
    <name evidence="1" type="ORF">FIBSPDRAFT_862152</name>
</gene>
<protein>
    <submittedName>
        <fullName evidence="1">Uncharacterized protein</fullName>
    </submittedName>
</protein>
<reference evidence="1 2" key="1">
    <citation type="journal article" date="2016" name="Mol. Biol. Evol.">
        <title>Comparative Genomics of Early-Diverging Mushroom-Forming Fungi Provides Insights into the Origins of Lignocellulose Decay Capabilities.</title>
        <authorList>
            <person name="Nagy L.G."/>
            <person name="Riley R."/>
            <person name="Tritt A."/>
            <person name="Adam C."/>
            <person name="Daum C."/>
            <person name="Floudas D."/>
            <person name="Sun H."/>
            <person name="Yadav J.S."/>
            <person name="Pangilinan J."/>
            <person name="Larsson K.H."/>
            <person name="Matsuura K."/>
            <person name="Barry K."/>
            <person name="Labutti K."/>
            <person name="Kuo R."/>
            <person name="Ohm R.A."/>
            <person name="Bhattacharya S.S."/>
            <person name="Shirouzu T."/>
            <person name="Yoshinaga Y."/>
            <person name="Martin F.M."/>
            <person name="Grigoriev I.V."/>
            <person name="Hibbett D.S."/>
        </authorList>
    </citation>
    <scope>NUCLEOTIDE SEQUENCE [LARGE SCALE GENOMIC DNA]</scope>
    <source>
        <strain evidence="1 2">CBS 109695</strain>
    </source>
</reference>
<evidence type="ECO:0000313" key="1">
    <source>
        <dbReference type="EMBL" id="KZP19937.1"/>
    </source>
</evidence>
<dbReference type="Proteomes" id="UP000076532">
    <property type="component" value="Unassembled WGS sequence"/>
</dbReference>
<proteinExistence type="predicted"/>
<name>A0A166IKZ7_9AGAM</name>
<dbReference type="EMBL" id="KV417559">
    <property type="protein sequence ID" value="KZP19937.1"/>
    <property type="molecule type" value="Genomic_DNA"/>
</dbReference>
<dbReference type="AlphaFoldDB" id="A0A166IKZ7"/>
<keyword evidence="2" id="KW-1185">Reference proteome</keyword>
<evidence type="ECO:0000313" key="2">
    <source>
        <dbReference type="Proteomes" id="UP000076532"/>
    </source>
</evidence>
<organism evidence="1 2">
    <name type="scientific">Athelia psychrophila</name>
    <dbReference type="NCBI Taxonomy" id="1759441"/>
    <lineage>
        <taxon>Eukaryota</taxon>
        <taxon>Fungi</taxon>
        <taxon>Dikarya</taxon>
        <taxon>Basidiomycota</taxon>
        <taxon>Agaricomycotina</taxon>
        <taxon>Agaricomycetes</taxon>
        <taxon>Agaricomycetidae</taxon>
        <taxon>Atheliales</taxon>
        <taxon>Atheliaceae</taxon>
        <taxon>Athelia</taxon>
    </lineage>
</organism>
<accession>A0A166IKZ7</accession>